<reference evidence="1" key="2">
    <citation type="journal article" date="2021" name="PeerJ">
        <title>Extensive microbial diversity within the chicken gut microbiome revealed by metagenomics and culture.</title>
        <authorList>
            <person name="Gilroy R."/>
            <person name="Ravi A."/>
            <person name="Getino M."/>
            <person name="Pursley I."/>
            <person name="Horton D.L."/>
            <person name="Alikhan N.F."/>
            <person name="Baker D."/>
            <person name="Gharbi K."/>
            <person name="Hall N."/>
            <person name="Watson M."/>
            <person name="Adriaenssens E.M."/>
            <person name="Foster-Nyarko E."/>
            <person name="Jarju S."/>
            <person name="Secka A."/>
            <person name="Antonio M."/>
            <person name="Oren A."/>
            <person name="Chaudhuri R.R."/>
            <person name="La Ragione R."/>
            <person name="Hildebrand F."/>
            <person name="Pallen M.J."/>
        </authorList>
    </citation>
    <scope>NUCLEOTIDE SEQUENCE</scope>
    <source>
        <strain evidence="1">C6-149</strain>
    </source>
</reference>
<name>A0A9D9E642_9LACO</name>
<proteinExistence type="predicted"/>
<dbReference type="AlphaFoldDB" id="A0A9D9E642"/>
<comment type="caution">
    <text evidence="1">The sequence shown here is derived from an EMBL/GenBank/DDBJ whole genome shotgun (WGS) entry which is preliminary data.</text>
</comment>
<accession>A0A9D9E642</accession>
<evidence type="ECO:0000313" key="2">
    <source>
        <dbReference type="Proteomes" id="UP000823614"/>
    </source>
</evidence>
<sequence>MDNVKAKIRNKKILSSLNWNNLIKSIPNEKVTFDQKNHYDVAKAPYFDEWMKEDAI</sequence>
<evidence type="ECO:0000313" key="1">
    <source>
        <dbReference type="EMBL" id="MBO8442039.1"/>
    </source>
</evidence>
<protein>
    <submittedName>
        <fullName evidence="1">AbrB family transcriptional regulator</fullName>
    </submittedName>
</protein>
<gene>
    <name evidence="1" type="ORF">IAA89_06380</name>
</gene>
<organism evidence="1 2">
    <name type="scientific">Candidatus Gallilactobacillus intestinavium</name>
    <dbReference type="NCBI Taxonomy" id="2840838"/>
    <lineage>
        <taxon>Bacteria</taxon>
        <taxon>Bacillati</taxon>
        <taxon>Bacillota</taxon>
        <taxon>Bacilli</taxon>
        <taxon>Lactobacillales</taxon>
        <taxon>Lactobacillaceae</taxon>
        <taxon>Lactobacillaceae incertae sedis</taxon>
        <taxon>Candidatus Gallilactobacillus</taxon>
    </lineage>
</organism>
<reference evidence="1" key="1">
    <citation type="submission" date="2020-10" db="EMBL/GenBank/DDBJ databases">
        <authorList>
            <person name="Gilroy R."/>
        </authorList>
    </citation>
    <scope>NUCLEOTIDE SEQUENCE</scope>
    <source>
        <strain evidence="1">C6-149</strain>
    </source>
</reference>
<dbReference type="Proteomes" id="UP000823614">
    <property type="component" value="Unassembled WGS sequence"/>
</dbReference>
<dbReference type="EMBL" id="JADIMP010000103">
    <property type="protein sequence ID" value="MBO8442039.1"/>
    <property type="molecule type" value="Genomic_DNA"/>
</dbReference>